<sequence length="43" mass="4892">MTRVIGFSVNRGDKLKMNDLAEPEQKQGIEGKRVKQFELALES</sequence>
<dbReference type="AlphaFoldDB" id="C1H0B3"/>
<dbReference type="EMBL" id="KN294001">
    <property type="protein sequence ID" value="EEH33154.2"/>
    <property type="molecule type" value="Genomic_DNA"/>
</dbReference>
<dbReference type="Proteomes" id="UP000002059">
    <property type="component" value="Partially assembled WGS sequence"/>
</dbReference>
<organism evidence="1 2">
    <name type="scientific">Paracoccidioides lutzii (strain ATCC MYA-826 / Pb01)</name>
    <name type="common">Paracoccidioides brasiliensis</name>
    <dbReference type="NCBI Taxonomy" id="502779"/>
    <lineage>
        <taxon>Eukaryota</taxon>
        <taxon>Fungi</taxon>
        <taxon>Dikarya</taxon>
        <taxon>Ascomycota</taxon>
        <taxon>Pezizomycotina</taxon>
        <taxon>Eurotiomycetes</taxon>
        <taxon>Eurotiomycetidae</taxon>
        <taxon>Onygenales</taxon>
        <taxon>Ajellomycetaceae</taxon>
        <taxon>Paracoccidioides</taxon>
    </lineage>
</organism>
<accession>C1H0B3</accession>
<dbReference type="KEGG" id="pbl:PAAG_04207"/>
<keyword evidence="2" id="KW-1185">Reference proteome</keyword>
<dbReference type="VEuPathDB" id="FungiDB:PAAG_04207"/>
<proteinExistence type="predicted"/>
<evidence type="ECO:0000313" key="1">
    <source>
        <dbReference type="EMBL" id="EEH33154.2"/>
    </source>
</evidence>
<evidence type="ECO:0000313" key="2">
    <source>
        <dbReference type="Proteomes" id="UP000002059"/>
    </source>
</evidence>
<dbReference type="HOGENOM" id="CLU_3242315_0_0_1"/>
<dbReference type="RefSeq" id="XP_015699432.1">
    <property type="nucleotide sequence ID" value="XM_015845206.1"/>
</dbReference>
<reference evidence="1 2" key="1">
    <citation type="journal article" date="2011" name="PLoS Genet.">
        <title>Comparative genomic analysis of human fungal pathogens causing paracoccidioidomycosis.</title>
        <authorList>
            <person name="Desjardins C.A."/>
            <person name="Champion M.D."/>
            <person name="Holder J.W."/>
            <person name="Muszewska A."/>
            <person name="Goldberg J."/>
            <person name="Bailao A.M."/>
            <person name="Brigido M.M."/>
            <person name="Ferreira M.E."/>
            <person name="Garcia A.M."/>
            <person name="Grynberg M."/>
            <person name="Gujja S."/>
            <person name="Heiman D.I."/>
            <person name="Henn M.R."/>
            <person name="Kodira C.D."/>
            <person name="Leon-Narvaez H."/>
            <person name="Longo L.V."/>
            <person name="Ma L.J."/>
            <person name="Malavazi I."/>
            <person name="Matsuo A.L."/>
            <person name="Morais F.V."/>
            <person name="Pereira M."/>
            <person name="Rodriguez-Brito S."/>
            <person name="Sakthikumar S."/>
            <person name="Salem-Izacc S.M."/>
            <person name="Sykes S.M."/>
            <person name="Teixeira M.M."/>
            <person name="Vallejo M.C."/>
            <person name="Walter M.E."/>
            <person name="Yandava C."/>
            <person name="Young S."/>
            <person name="Zeng Q."/>
            <person name="Zucker J."/>
            <person name="Felipe M.S."/>
            <person name="Goldman G.H."/>
            <person name="Haas B.J."/>
            <person name="McEwen J.G."/>
            <person name="Nino-Vega G."/>
            <person name="Puccia R."/>
            <person name="San-Blas G."/>
            <person name="Soares C.M."/>
            <person name="Birren B.W."/>
            <person name="Cuomo C.A."/>
        </authorList>
    </citation>
    <scope>NUCLEOTIDE SEQUENCE [LARGE SCALE GENOMIC DNA]</scope>
    <source>
        <strain evidence="2">ATCC MYA-826 / Pb01</strain>
    </source>
</reference>
<protein>
    <submittedName>
        <fullName evidence="1">Uncharacterized protein</fullName>
    </submittedName>
</protein>
<dbReference type="GeneID" id="9097017"/>
<gene>
    <name evidence="1" type="ORF">PAAG_04207</name>
</gene>
<name>C1H0B3_PARBA</name>